<name>A0ABT1T7Z1_9SPHI</name>
<feature type="transmembrane region" description="Helical" evidence="1">
    <location>
        <begin position="75"/>
        <end position="99"/>
    </location>
</feature>
<keyword evidence="3" id="KW-1185">Reference proteome</keyword>
<keyword evidence="1" id="KW-1133">Transmembrane helix</keyword>
<evidence type="ECO:0000256" key="1">
    <source>
        <dbReference type="SAM" id="Phobius"/>
    </source>
</evidence>
<proteinExistence type="predicted"/>
<dbReference type="RefSeq" id="WP_256540927.1">
    <property type="nucleotide sequence ID" value="NZ_JANHOH010000009.1"/>
</dbReference>
<dbReference type="EMBL" id="JANHOH010000009">
    <property type="protein sequence ID" value="MCQ6960745.1"/>
    <property type="molecule type" value="Genomic_DNA"/>
</dbReference>
<evidence type="ECO:0008006" key="4">
    <source>
        <dbReference type="Google" id="ProtNLM"/>
    </source>
</evidence>
<organism evidence="2 3">
    <name type="scientific">Mucilaginibacter aquariorum</name>
    <dbReference type="NCBI Taxonomy" id="2967225"/>
    <lineage>
        <taxon>Bacteria</taxon>
        <taxon>Pseudomonadati</taxon>
        <taxon>Bacteroidota</taxon>
        <taxon>Sphingobacteriia</taxon>
        <taxon>Sphingobacteriales</taxon>
        <taxon>Sphingobacteriaceae</taxon>
        <taxon>Mucilaginibacter</taxon>
    </lineage>
</organism>
<keyword evidence="1" id="KW-0812">Transmembrane</keyword>
<keyword evidence="1" id="KW-0472">Membrane</keyword>
<protein>
    <recommendedName>
        <fullName evidence="4">Zinc-finger domain-containing protein</fullName>
    </recommendedName>
</protein>
<dbReference type="Proteomes" id="UP001204376">
    <property type="component" value="Unassembled WGS sequence"/>
</dbReference>
<evidence type="ECO:0000313" key="3">
    <source>
        <dbReference type="Proteomes" id="UP001204376"/>
    </source>
</evidence>
<accession>A0ABT1T7Z1</accession>
<sequence>MITAHLTDAEIQLYVAEPEVTSEQLKIHIHDCVNCQTRAANYRLLFNGIQDQAKPQFDFDLSNLVLKQLPEPKRAFPWTAILISVFSVSLIAFLTMFFWSYMEAVITGASMVLMVTAITAAVIILIFQAVEMVKTHQKQLHTLLNVKKLQL</sequence>
<reference evidence="2 3" key="1">
    <citation type="submission" date="2022-07" db="EMBL/GenBank/DDBJ databases">
        <title>Mucilaginibacter sp. JC4.</title>
        <authorList>
            <person name="Le V."/>
            <person name="Ko S.-R."/>
            <person name="Ahn C.-Y."/>
            <person name="Oh H.-M."/>
        </authorList>
    </citation>
    <scope>NUCLEOTIDE SEQUENCE [LARGE SCALE GENOMIC DNA]</scope>
    <source>
        <strain evidence="2 3">JC4</strain>
    </source>
</reference>
<comment type="caution">
    <text evidence="2">The sequence shown here is derived from an EMBL/GenBank/DDBJ whole genome shotgun (WGS) entry which is preliminary data.</text>
</comment>
<feature type="transmembrane region" description="Helical" evidence="1">
    <location>
        <begin position="105"/>
        <end position="130"/>
    </location>
</feature>
<evidence type="ECO:0000313" key="2">
    <source>
        <dbReference type="EMBL" id="MCQ6960745.1"/>
    </source>
</evidence>
<gene>
    <name evidence="2" type="ORF">NPE20_22385</name>
</gene>